<dbReference type="GO" id="GO:0070043">
    <property type="term" value="F:rRNA (guanine-N7-)-methyltransferase activity"/>
    <property type="evidence" value="ECO:0007669"/>
    <property type="project" value="TreeGrafter"/>
</dbReference>
<evidence type="ECO:0000256" key="5">
    <source>
        <dbReference type="ARBA" id="ARBA00022691"/>
    </source>
</evidence>
<dbReference type="SUPFAM" id="SSF53335">
    <property type="entry name" value="S-adenosyl-L-methionine-dependent methyltransferases"/>
    <property type="match status" value="1"/>
</dbReference>
<name>X0S984_9ZZZZ</name>
<evidence type="ECO:0008006" key="7">
    <source>
        <dbReference type="Google" id="ProtNLM"/>
    </source>
</evidence>
<dbReference type="AlphaFoldDB" id="X0S984"/>
<dbReference type="PANTHER" id="PTHR31760">
    <property type="entry name" value="S-ADENOSYL-L-METHIONINE-DEPENDENT METHYLTRANSFERASES SUPERFAMILY PROTEIN"/>
    <property type="match status" value="1"/>
</dbReference>
<evidence type="ECO:0000256" key="3">
    <source>
        <dbReference type="ARBA" id="ARBA00022603"/>
    </source>
</evidence>
<sequence length="243" mass="27752">MLKDDENILIDGAQRLGINLHKEQIKKFSRYLELLAQWNQKINLTSLKKPREIIIKHFLDSISCIKIINKYIDTEGISVIDVGAGAGFPGMPIKIICPSIRLSLLEARNKKTIFLEKVTEEINFQKVKILNGRAETFGISVDYREKYDVVISRAVAHLNVLSEYCLPLVRVGGLFVAQKGRLYKEETEKSFKAIKFLGGELIGVENVRIPFINQERHLLVIKKIKDTPSKFPRKEGLPQKRPL</sequence>
<dbReference type="Gene3D" id="3.40.50.150">
    <property type="entry name" value="Vaccinia Virus protein VP39"/>
    <property type="match status" value="1"/>
</dbReference>
<dbReference type="InterPro" id="IPR029063">
    <property type="entry name" value="SAM-dependent_MTases_sf"/>
</dbReference>
<dbReference type="NCBIfam" id="TIGR00138">
    <property type="entry name" value="rsmG_gidB"/>
    <property type="match status" value="1"/>
</dbReference>
<comment type="caution">
    <text evidence="6">The sequence shown here is derived from an EMBL/GenBank/DDBJ whole genome shotgun (WGS) entry which is preliminary data.</text>
</comment>
<dbReference type="InterPro" id="IPR003682">
    <property type="entry name" value="rRNA_ssu_MeTfrase_G"/>
</dbReference>
<evidence type="ECO:0000256" key="2">
    <source>
        <dbReference type="ARBA" id="ARBA00022552"/>
    </source>
</evidence>
<dbReference type="EMBL" id="BARS01002718">
    <property type="protein sequence ID" value="GAF71761.1"/>
    <property type="molecule type" value="Genomic_DNA"/>
</dbReference>
<evidence type="ECO:0000313" key="6">
    <source>
        <dbReference type="EMBL" id="GAF71761.1"/>
    </source>
</evidence>
<dbReference type="Pfam" id="PF02527">
    <property type="entry name" value="GidB"/>
    <property type="match status" value="1"/>
</dbReference>
<gene>
    <name evidence="6" type="ORF">S01H1_05212</name>
</gene>
<keyword evidence="3" id="KW-0489">Methyltransferase</keyword>
<keyword evidence="2" id="KW-0698">rRNA processing</keyword>
<reference evidence="6" key="1">
    <citation type="journal article" date="2014" name="Front. Microbiol.">
        <title>High frequency of phylogenetically diverse reductive dehalogenase-homologous genes in deep subseafloor sedimentary metagenomes.</title>
        <authorList>
            <person name="Kawai M."/>
            <person name="Futagami T."/>
            <person name="Toyoda A."/>
            <person name="Takaki Y."/>
            <person name="Nishi S."/>
            <person name="Hori S."/>
            <person name="Arai W."/>
            <person name="Tsubouchi T."/>
            <person name="Morono Y."/>
            <person name="Uchiyama I."/>
            <person name="Ito T."/>
            <person name="Fujiyama A."/>
            <person name="Inagaki F."/>
            <person name="Takami H."/>
        </authorList>
    </citation>
    <scope>NUCLEOTIDE SEQUENCE</scope>
    <source>
        <strain evidence="6">Expedition CK06-06</strain>
    </source>
</reference>
<accession>X0S984</accession>
<dbReference type="FunFam" id="3.40.50.150:FF:000041">
    <property type="entry name" value="Ribosomal RNA small subunit methyltransferase G"/>
    <property type="match status" value="1"/>
</dbReference>
<dbReference type="PANTHER" id="PTHR31760:SF0">
    <property type="entry name" value="S-ADENOSYL-L-METHIONINE-DEPENDENT METHYLTRANSFERASES SUPERFAMILY PROTEIN"/>
    <property type="match status" value="1"/>
</dbReference>
<keyword evidence="1" id="KW-0963">Cytoplasm</keyword>
<dbReference type="PIRSF" id="PIRSF003078">
    <property type="entry name" value="GidB"/>
    <property type="match status" value="1"/>
</dbReference>
<organism evidence="6">
    <name type="scientific">marine sediment metagenome</name>
    <dbReference type="NCBI Taxonomy" id="412755"/>
    <lineage>
        <taxon>unclassified sequences</taxon>
        <taxon>metagenomes</taxon>
        <taxon>ecological metagenomes</taxon>
    </lineage>
</organism>
<evidence type="ECO:0000256" key="4">
    <source>
        <dbReference type="ARBA" id="ARBA00022679"/>
    </source>
</evidence>
<keyword evidence="5" id="KW-0949">S-adenosyl-L-methionine</keyword>
<evidence type="ECO:0000256" key="1">
    <source>
        <dbReference type="ARBA" id="ARBA00022490"/>
    </source>
</evidence>
<keyword evidence="4" id="KW-0808">Transferase</keyword>
<dbReference type="HAMAP" id="MF_00074">
    <property type="entry name" value="16SrRNA_methyltr_G"/>
    <property type="match status" value="1"/>
</dbReference>
<dbReference type="CDD" id="cd02440">
    <property type="entry name" value="AdoMet_MTases"/>
    <property type="match status" value="1"/>
</dbReference>
<proteinExistence type="inferred from homology"/>
<protein>
    <recommendedName>
        <fullName evidence="7">Ribosomal RNA small subunit methyltransferase G</fullName>
    </recommendedName>
</protein>
<dbReference type="GO" id="GO:0005829">
    <property type="term" value="C:cytosol"/>
    <property type="evidence" value="ECO:0007669"/>
    <property type="project" value="TreeGrafter"/>
</dbReference>